<dbReference type="OrthoDB" id="9451547at2759"/>
<dbReference type="GO" id="GO:0005789">
    <property type="term" value="C:endoplasmic reticulum membrane"/>
    <property type="evidence" value="ECO:0007669"/>
    <property type="project" value="InterPro"/>
</dbReference>
<comment type="caution">
    <text evidence="3">The sequence shown here is derived from an EMBL/GenBank/DDBJ whole genome shotgun (WGS) entry which is preliminary data.</text>
</comment>
<dbReference type="PANTHER" id="PTHR28147:SF1">
    <property type="entry name" value="N-GLYCOSYLATION PROTEIN EOS1"/>
    <property type="match status" value="1"/>
</dbReference>
<feature type="compositionally biased region" description="Polar residues" evidence="1">
    <location>
        <begin position="63"/>
        <end position="73"/>
    </location>
</feature>
<feature type="transmembrane region" description="Helical" evidence="2">
    <location>
        <begin position="210"/>
        <end position="228"/>
    </location>
</feature>
<evidence type="ECO:0000313" key="3">
    <source>
        <dbReference type="EMBL" id="KAB5591894.1"/>
    </source>
</evidence>
<keyword evidence="2" id="KW-0812">Transmembrane</keyword>
<keyword evidence="2" id="KW-1133">Transmembrane helix</keyword>
<dbReference type="EMBL" id="SSOP01000084">
    <property type="protein sequence ID" value="KAB5591894.1"/>
    <property type="molecule type" value="Genomic_DNA"/>
</dbReference>
<evidence type="ECO:0000256" key="2">
    <source>
        <dbReference type="SAM" id="Phobius"/>
    </source>
</evidence>
<dbReference type="Pfam" id="PF12326">
    <property type="entry name" value="EOS1"/>
    <property type="match status" value="1"/>
</dbReference>
<feature type="region of interest" description="Disordered" evidence="1">
    <location>
        <begin position="167"/>
        <end position="199"/>
    </location>
</feature>
<dbReference type="InterPro" id="IPR011333">
    <property type="entry name" value="SKP1/BTB/POZ_sf"/>
</dbReference>
<proteinExistence type="predicted"/>
<dbReference type="SUPFAM" id="SSF54695">
    <property type="entry name" value="POZ domain"/>
    <property type="match status" value="1"/>
</dbReference>
<feature type="region of interest" description="Disordered" evidence="1">
    <location>
        <begin position="39"/>
        <end position="73"/>
    </location>
</feature>
<dbReference type="InterPro" id="IPR021100">
    <property type="entry name" value="N-glycosylation_EOS1"/>
</dbReference>
<protein>
    <submittedName>
        <fullName evidence="3">WHI2-like protein P4H10,16c</fullName>
    </submittedName>
</protein>
<gene>
    <name evidence="3" type="ORF">CTheo_4682</name>
</gene>
<dbReference type="AlphaFoldDB" id="A0A5N5QJU0"/>
<evidence type="ECO:0000313" key="4">
    <source>
        <dbReference type="Proteomes" id="UP000383932"/>
    </source>
</evidence>
<dbReference type="Proteomes" id="UP000383932">
    <property type="component" value="Unassembled WGS sequence"/>
</dbReference>
<accession>A0A5N5QJU0</accession>
<sequence>MPCEVVSPLPFLRPAPFSYPTRMASSSPRTKLHGLGFTAVSPEATSSPPRSRKGSGAKKANGQRRSCPTSPSASFVSLHRMQAGMPPDPVCIRSRSSSHPHLSYTSSVFTPALDLGSPYFSLAPGYLGIVPMDDSDTERDQLMFGVHHSSTIGTTIGRMRHLPRLRSKDKLKRQDVTETETEREGPARVLPTARGPAHHRPSATPLMARLIPLVLFLFRLLAVVPATIGTIGHVRNAFYPKSHTRVDFVVAACWSVLTGFQCWFLTSGLLVRWRAYYPLLSTLVRLLALQAICWPATHITLSVLDVGKRPTVCWAVVGTTTCISRAIQLWATSNLGPMERGQRVIYGRKWDWGDVALKCGFPCAMVYFVMAWGAVLNRELGLSHARVDSVPTTTMASAASPITQVSQTPAGGLNLAGQPQLLARLQLDLRGIRFSVDREKIMNLPESVLLCLFPNGLVLSRQSVAGSSGYEEEDGEDVYIVDFDPDCFAYVLEFFRVSQERFYGTSTTPGLLAAQQALLDGSTSPSSSPGMDYNSPNQNPLLSKQAIIVLREELEYFVIPPDDGGKSGAGTDQHGIANQVLLDMKRESGVQLLEKRHIFTALQRNVNKENNVAEQHLIDMLCMSGFNRDDTWGYRALEPSRCCISSIALVLLKTGISHPADGSPVTVDQQQMGTAQKLLLFWRKPARKCWWDGAEAVLPATKTSPSHNVKLWARRVWTLELSLVSPIPRIRTPPHPIPLRYNQSPRQTIHDHDPFSFSF</sequence>
<dbReference type="GO" id="GO:0006487">
    <property type="term" value="P:protein N-linked glycosylation"/>
    <property type="evidence" value="ECO:0007669"/>
    <property type="project" value="TreeGrafter"/>
</dbReference>
<dbReference type="GO" id="GO:0034599">
    <property type="term" value="P:cellular response to oxidative stress"/>
    <property type="evidence" value="ECO:0007669"/>
    <property type="project" value="InterPro"/>
</dbReference>
<organism evidence="3 4">
    <name type="scientific">Ceratobasidium theobromae</name>
    <dbReference type="NCBI Taxonomy" id="1582974"/>
    <lineage>
        <taxon>Eukaryota</taxon>
        <taxon>Fungi</taxon>
        <taxon>Dikarya</taxon>
        <taxon>Basidiomycota</taxon>
        <taxon>Agaricomycotina</taxon>
        <taxon>Agaricomycetes</taxon>
        <taxon>Cantharellales</taxon>
        <taxon>Ceratobasidiaceae</taxon>
        <taxon>Ceratobasidium</taxon>
    </lineage>
</organism>
<reference evidence="3 4" key="1">
    <citation type="journal article" date="2019" name="Fungal Biol. Biotechnol.">
        <title>Draft genome sequence of fastidious pathogen Ceratobasidium theobromae, which causes vascular-streak dieback in Theobroma cacao.</title>
        <authorList>
            <person name="Ali S.S."/>
            <person name="Asman A."/>
            <person name="Shao J."/>
            <person name="Firmansyah A.P."/>
            <person name="Susilo A.W."/>
            <person name="Rosmana A."/>
            <person name="McMahon P."/>
            <person name="Junaid M."/>
            <person name="Guest D."/>
            <person name="Kheng T.Y."/>
            <person name="Meinhardt L.W."/>
            <person name="Bailey B.A."/>
        </authorList>
    </citation>
    <scope>NUCLEOTIDE SEQUENCE [LARGE SCALE GENOMIC DNA]</scope>
    <source>
        <strain evidence="3 4">CT2</strain>
    </source>
</reference>
<keyword evidence="2" id="KW-0472">Membrane</keyword>
<feature type="transmembrane region" description="Helical" evidence="2">
    <location>
        <begin position="248"/>
        <end position="271"/>
    </location>
</feature>
<evidence type="ECO:0000256" key="1">
    <source>
        <dbReference type="SAM" id="MobiDB-lite"/>
    </source>
</evidence>
<name>A0A5N5QJU0_9AGAM</name>
<keyword evidence="4" id="KW-1185">Reference proteome</keyword>
<dbReference type="Gene3D" id="3.30.710.10">
    <property type="entry name" value="Potassium Channel Kv1.1, Chain A"/>
    <property type="match status" value="1"/>
</dbReference>
<feature type="compositionally biased region" description="Basic and acidic residues" evidence="1">
    <location>
        <begin position="167"/>
        <end position="186"/>
    </location>
</feature>
<dbReference type="PANTHER" id="PTHR28147">
    <property type="entry name" value="N-GLYCOSYLATION PROTEIN EOS1"/>
    <property type="match status" value="1"/>
</dbReference>